<protein>
    <submittedName>
        <fullName evidence="1">Uncharacterized protein</fullName>
    </submittedName>
</protein>
<organism evidence="1 2">
    <name type="scientific">Rhizopus oryzae</name>
    <name type="common">Mucormycosis agent</name>
    <name type="synonym">Rhizopus arrhizus var. delemar</name>
    <dbReference type="NCBI Taxonomy" id="64495"/>
    <lineage>
        <taxon>Eukaryota</taxon>
        <taxon>Fungi</taxon>
        <taxon>Fungi incertae sedis</taxon>
        <taxon>Mucoromycota</taxon>
        <taxon>Mucoromycotina</taxon>
        <taxon>Mucoromycetes</taxon>
        <taxon>Mucorales</taxon>
        <taxon>Mucorineae</taxon>
        <taxon>Rhizopodaceae</taxon>
        <taxon>Rhizopus</taxon>
    </lineage>
</organism>
<evidence type="ECO:0000313" key="2">
    <source>
        <dbReference type="Proteomes" id="UP000716291"/>
    </source>
</evidence>
<dbReference type="EMBL" id="JAANQT010002797">
    <property type="protein sequence ID" value="KAG1301828.1"/>
    <property type="molecule type" value="Genomic_DNA"/>
</dbReference>
<gene>
    <name evidence="1" type="ORF">G6F64_011455</name>
</gene>
<evidence type="ECO:0000313" key="1">
    <source>
        <dbReference type="EMBL" id="KAG1301828.1"/>
    </source>
</evidence>
<name>A0A9P6WZ32_RHIOR</name>
<sequence length="335" mass="38953">MPEEFYINFGVHDSLREEEDEERKLKVFLYAEFIKDKFQSLKEDYRLNSTLTEILAVQTHKRRLPFRLNQPAKNANILFVLEIFDTCNMKTGRITNRDENMRNLLTKNAIFDFSNEGGTSQVALIDNWEHLKTNLTYQQNARKEECYIYKLISHLAKAYDINPSMFDLSLPEPSEENLNNKIWDLANVEVGKWPSNTKIKNDHQKILLEAKTIINRILNKYSFINTSSIAVFSLQDCHLKGNLLSSCLGAPKKYFISRVCDRLHVPLSPNIHNQIIELLEKLVFFKEHVEDLGEYIKDTVNANLDKRTSFGKVLGPNTSLIQARYTDWISKVESD</sequence>
<accession>A0A9P6WZ32</accession>
<proteinExistence type="predicted"/>
<comment type="caution">
    <text evidence="1">The sequence shown here is derived from an EMBL/GenBank/DDBJ whole genome shotgun (WGS) entry which is preliminary data.</text>
</comment>
<reference evidence="1" key="1">
    <citation type="journal article" date="2020" name="Microb. Genom.">
        <title>Genetic diversity of clinical and environmental Mucorales isolates obtained from an investigation of mucormycosis cases among solid organ transplant recipients.</title>
        <authorList>
            <person name="Nguyen M.H."/>
            <person name="Kaul D."/>
            <person name="Muto C."/>
            <person name="Cheng S.J."/>
            <person name="Richter R.A."/>
            <person name="Bruno V.M."/>
            <person name="Liu G."/>
            <person name="Beyhan S."/>
            <person name="Sundermann A.J."/>
            <person name="Mounaud S."/>
            <person name="Pasculle A.W."/>
            <person name="Nierman W.C."/>
            <person name="Driscoll E."/>
            <person name="Cumbie R."/>
            <person name="Clancy C.J."/>
            <person name="Dupont C.L."/>
        </authorList>
    </citation>
    <scope>NUCLEOTIDE SEQUENCE</scope>
    <source>
        <strain evidence="1">GL11</strain>
    </source>
</reference>
<keyword evidence="2" id="KW-1185">Reference proteome</keyword>
<dbReference type="AlphaFoldDB" id="A0A9P6WZ32"/>
<dbReference type="Proteomes" id="UP000716291">
    <property type="component" value="Unassembled WGS sequence"/>
</dbReference>